<dbReference type="AlphaFoldDB" id="A0A7Z1GK59"/>
<evidence type="ECO:0008006" key="4">
    <source>
        <dbReference type="Google" id="ProtNLM"/>
    </source>
</evidence>
<evidence type="ECO:0000313" key="3">
    <source>
        <dbReference type="Proteomes" id="UP000221580"/>
    </source>
</evidence>
<name>A0A7Z1GK59_9PSED</name>
<organism evidence="2 3">
    <name type="scientific">Pseudomonas poae</name>
    <dbReference type="NCBI Taxonomy" id="200451"/>
    <lineage>
        <taxon>Bacteria</taxon>
        <taxon>Pseudomonadati</taxon>
        <taxon>Pseudomonadota</taxon>
        <taxon>Gammaproteobacteria</taxon>
        <taxon>Pseudomonadales</taxon>
        <taxon>Pseudomonadaceae</taxon>
        <taxon>Pseudomonas</taxon>
    </lineage>
</organism>
<reference evidence="2 3" key="2">
    <citation type="submission" date="2017-10" db="EMBL/GenBank/DDBJ databases">
        <title>Bacterial endophytes that colonize and modify switchgrass growth.</title>
        <authorList>
            <person name="Debolt S."/>
        </authorList>
    </citation>
    <scope>NUCLEOTIDE SEQUENCE [LARGE SCALE GENOMIC DNA]</scope>
    <source>
        <strain evidence="2 3">A2-S9</strain>
    </source>
</reference>
<feature type="transmembrane region" description="Helical" evidence="1">
    <location>
        <begin position="266"/>
        <end position="285"/>
    </location>
</feature>
<keyword evidence="1" id="KW-0812">Transmembrane</keyword>
<feature type="transmembrane region" description="Helical" evidence="1">
    <location>
        <begin position="420"/>
        <end position="439"/>
    </location>
</feature>
<keyword evidence="1" id="KW-0472">Membrane</keyword>
<feature type="transmembrane region" description="Helical" evidence="1">
    <location>
        <begin position="191"/>
        <end position="209"/>
    </location>
</feature>
<accession>A0A7Z1GK59</accession>
<feature type="transmembrane region" description="Helical" evidence="1">
    <location>
        <begin position="14"/>
        <end position="34"/>
    </location>
</feature>
<feature type="transmembrane region" description="Helical" evidence="1">
    <location>
        <begin position="40"/>
        <end position="57"/>
    </location>
</feature>
<dbReference type="EMBL" id="PDJN01000003">
    <property type="protein sequence ID" value="PFG58819.1"/>
    <property type="molecule type" value="Genomic_DNA"/>
</dbReference>
<sequence length="479" mass="54244">MNTREKLLDTTKPLIIGLSFTGWLFLFFIGLANYQGTHHIFVFFSIAYLALLTSGLIKKTTYGYTFLTIILWLGFWLKAVFHLLLDYPFVEPTGLFKGTPADWDTVLVVASIGAICIILGRLTYGLIFRAKSTIKSENEYFPPSWYWQYRIHLWSGLVFFLMISATANIYYSFQQVGIVPKTVIWPLNTVIYWLLSTGFAMSITTLLWWELSSAKGNINTIYFVLLEAGSSSVSLLSRGLYIFHVIPLAFALFKNKQHIKAATFKWIVSLTAATILLFLLCYPTVNAVRNFYYSDVPFTKKEWLVQAESPLLNLLKFSVDRWIGLEGLMATSAQPEKNITLLMTVATETGKIGTASILQEIALSHYRFMDLKTFVFASLPGPISFLYLAGNYWIVAIGMYLLSLTVLMLEYLVNRIFKNPLLSALWGSILATSVAQMGLNVSGLIFYLFLCSIGFTVLFALEHALILKSFFLQKNNLRS</sequence>
<dbReference type="Proteomes" id="UP000221580">
    <property type="component" value="Unassembled WGS sequence"/>
</dbReference>
<feature type="transmembrane region" description="Helical" evidence="1">
    <location>
        <begin position="445"/>
        <end position="467"/>
    </location>
</feature>
<comment type="caution">
    <text evidence="2">The sequence shown here is derived from an EMBL/GenBank/DDBJ whole genome shotgun (WGS) entry which is preliminary data.</text>
</comment>
<evidence type="ECO:0000256" key="1">
    <source>
        <dbReference type="SAM" id="Phobius"/>
    </source>
</evidence>
<keyword evidence="1" id="KW-1133">Transmembrane helix</keyword>
<reference evidence="2 3" key="1">
    <citation type="submission" date="2017-09" db="EMBL/GenBank/DDBJ databases">
        <authorList>
            <person name="DeBolt S."/>
            <person name="Huntemann M."/>
            <person name="Clum A."/>
            <person name="Pillay M."/>
            <person name="Palaniappan K."/>
            <person name="Varghese N."/>
            <person name="Mikhailova N."/>
            <person name="Stamatis D."/>
            <person name="Reddy T."/>
            <person name="Daum C."/>
            <person name="Shapiro N."/>
            <person name="Ivanova N."/>
            <person name="Kyrpides N."/>
            <person name="Woyke T."/>
        </authorList>
    </citation>
    <scope>NUCLEOTIDE SEQUENCE [LARGE SCALE GENOMIC DNA]</scope>
    <source>
        <strain evidence="2 3">A2-S9</strain>
    </source>
</reference>
<feature type="transmembrane region" description="Helical" evidence="1">
    <location>
        <begin position="394"/>
        <end position="413"/>
    </location>
</feature>
<feature type="transmembrane region" description="Helical" evidence="1">
    <location>
        <begin position="105"/>
        <end position="130"/>
    </location>
</feature>
<gene>
    <name evidence="2" type="ORF">DM05_3483</name>
</gene>
<proteinExistence type="predicted"/>
<evidence type="ECO:0000313" key="2">
    <source>
        <dbReference type="EMBL" id="PFG58819.1"/>
    </source>
</evidence>
<protein>
    <recommendedName>
        <fullName evidence="4">O-antigen polysaccharide polymerase Wzy</fullName>
    </recommendedName>
</protein>
<dbReference type="RefSeq" id="WP_141543046.1">
    <property type="nucleotide sequence ID" value="NZ_PDJN01000003.1"/>
</dbReference>
<feature type="transmembrane region" description="Helical" evidence="1">
    <location>
        <begin position="64"/>
        <end position="85"/>
    </location>
</feature>
<feature type="transmembrane region" description="Helical" evidence="1">
    <location>
        <begin position="151"/>
        <end position="171"/>
    </location>
</feature>